<dbReference type="PANTHER" id="PTHR34388">
    <property type="entry name" value="DNA POLYMERASE III SUBUNIT DELTA"/>
    <property type="match status" value="1"/>
</dbReference>
<comment type="catalytic activity">
    <reaction evidence="7">
        <text>DNA(n) + a 2'-deoxyribonucleoside 5'-triphosphate = DNA(n+1) + diphosphate</text>
        <dbReference type="Rhea" id="RHEA:22508"/>
        <dbReference type="Rhea" id="RHEA-COMP:17339"/>
        <dbReference type="Rhea" id="RHEA-COMP:17340"/>
        <dbReference type="ChEBI" id="CHEBI:33019"/>
        <dbReference type="ChEBI" id="CHEBI:61560"/>
        <dbReference type="ChEBI" id="CHEBI:173112"/>
        <dbReference type="EC" id="2.7.7.7"/>
    </reaction>
</comment>
<evidence type="ECO:0000256" key="7">
    <source>
        <dbReference type="ARBA" id="ARBA00049244"/>
    </source>
</evidence>
<evidence type="ECO:0000256" key="6">
    <source>
        <dbReference type="ARBA" id="ARBA00034754"/>
    </source>
</evidence>
<dbReference type="InterPro" id="IPR008921">
    <property type="entry name" value="DNA_pol3_clamp-load_cplx_C"/>
</dbReference>
<evidence type="ECO:0000256" key="4">
    <source>
        <dbReference type="ARBA" id="ARBA00022705"/>
    </source>
</evidence>
<dbReference type="InterPro" id="IPR027417">
    <property type="entry name" value="P-loop_NTPase"/>
</dbReference>
<keyword evidence="2" id="KW-0808">Transferase</keyword>
<dbReference type="SUPFAM" id="SSF52540">
    <property type="entry name" value="P-loop containing nucleoside triphosphate hydrolases"/>
    <property type="match status" value="1"/>
</dbReference>
<dbReference type="Gene3D" id="3.40.50.300">
    <property type="entry name" value="P-loop containing nucleotide triphosphate hydrolases"/>
    <property type="match status" value="1"/>
</dbReference>
<dbReference type="Gene3D" id="1.10.8.60">
    <property type="match status" value="1"/>
</dbReference>
<evidence type="ECO:0000256" key="1">
    <source>
        <dbReference type="ARBA" id="ARBA00012417"/>
    </source>
</evidence>
<dbReference type="Proteomes" id="UP000280346">
    <property type="component" value="Unassembled WGS sequence"/>
</dbReference>
<dbReference type="InterPro" id="IPR005790">
    <property type="entry name" value="DNA_polIII_delta"/>
</dbReference>
<proteinExistence type="inferred from homology"/>
<dbReference type="SUPFAM" id="SSF48019">
    <property type="entry name" value="post-AAA+ oligomerization domain-like"/>
    <property type="match status" value="1"/>
</dbReference>
<dbReference type="NCBIfam" id="TIGR01128">
    <property type="entry name" value="holA"/>
    <property type="match status" value="1"/>
</dbReference>
<reference evidence="8 9" key="1">
    <citation type="submission" date="2018-12" db="EMBL/GenBank/DDBJ databases">
        <authorList>
            <person name="Yang Y."/>
        </authorList>
    </citation>
    <scope>NUCLEOTIDE SEQUENCE [LARGE SCALE GENOMIC DNA]</scope>
    <source>
        <strain evidence="8 9">GSF71</strain>
    </source>
</reference>
<keyword evidence="3" id="KW-0548">Nucleotidyltransferase</keyword>
<evidence type="ECO:0000256" key="2">
    <source>
        <dbReference type="ARBA" id="ARBA00022679"/>
    </source>
</evidence>
<dbReference type="GO" id="GO:0003887">
    <property type="term" value="F:DNA-directed DNA polymerase activity"/>
    <property type="evidence" value="ECO:0007669"/>
    <property type="project" value="UniProtKB-KW"/>
</dbReference>
<dbReference type="PANTHER" id="PTHR34388:SF1">
    <property type="entry name" value="DNA POLYMERASE III SUBUNIT DELTA"/>
    <property type="match status" value="1"/>
</dbReference>
<dbReference type="OrthoDB" id="9804983at2"/>
<dbReference type="RefSeq" id="WP_126996945.1">
    <property type="nucleotide sequence ID" value="NZ_JBNPXW010000004.1"/>
</dbReference>
<organism evidence="8 9">
    <name type="scientific">Azospirillum doebereinerae</name>
    <dbReference type="NCBI Taxonomy" id="92933"/>
    <lineage>
        <taxon>Bacteria</taxon>
        <taxon>Pseudomonadati</taxon>
        <taxon>Pseudomonadota</taxon>
        <taxon>Alphaproteobacteria</taxon>
        <taxon>Rhodospirillales</taxon>
        <taxon>Azospirillaceae</taxon>
        <taxon>Azospirillum</taxon>
    </lineage>
</organism>
<dbReference type="Gene3D" id="1.20.272.10">
    <property type="match status" value="1"/>
</dbReference>
<sequence length="341" mass="36792">MKLQAKAIDGFLRKPDPKVRAVLLYGPDSGLVRDRAQTLGRTVVEDLADPFRVAEFHGRAIADDPAKLADEAAALSFTGGRRLIRVRDAEDNATSAFTAFLDNLPPGDSLVVVEAGDLGARSKLRLLFEGEDSAAAIPCYVEEEASLGRVIADILHGHGLTADPDALTFLAGNLVGDRMVARGEAEKLALYMGTTKRVTLEDAQACIGDSAALSMDEPVWAAAEGDFATLDRSLARLFAEGTSPVPILRGAQRHFQRLHLIGAQVAAGKSAEAAIESIRPPVFFKLKTRLVGQTRRWSPNLVRQALERLVDAEADCKRTNMPDQTICARVLFQLASLAARR</sequence>
<protein>
    <recommendedName>
        <fullName evidence="1">DNA-directed DNA polymerase</fullName>
        <ecNumber evidence="1">2.7.7.7</ecNumber>
    </recommendedName>
</protein>
<comment type="similarity">
    <text evidence="6">Belongs to the DNA polymerase HolA subunit family.</text>
</comment>
<evidence type="ECO:0000313" key="9">
    <source>
        <dbReference type="Proteomes" id="UP000280346"/>
    </source>
</evidence>
<evidence type="ECO:0000256" key="3">
    <source>
        <dbReference type="ARBA" id="ARBA00022695"/>
    </source>
</evidence>
<evidence type="ECO:0000256" key="5">
    <source>
        <dbReference type="ARBA" id="ARBA00022932"/>
    </source>
</evidence>
<accession>A0A3S0V786</accession>
<name>A0A3S0V786_9PROT</name>
<dbReference type="AlphaFoldDB" id="A0A3S0V786"/>
<dbReference type="EC" id="2.7.7.7" evidence="1"/>
<dbReference type="GO" id="GO:0009360">
    <property type="term" value="C:DNA polymerase III complex"/>
    <property type="evidence" value="ECO:0007669"/>
    <property type="project" value="TreeGrafter"/>
</dbReference>
<dbReference type="EMBL" id="RZIJ01000005">
    <property type="protein sequence ID" value="RUQ73797.1"/>
    <property type="molecule type" value="Genomic_DNA"/>
</dbReference>
<dbReference type="GO" id="GO:0006261">
    <property type="term" value="P:DNA-templated DNA replication"/>
    <property type="evidence" value="ECO:0007669"/>
    <property type="project" value="TreeGrafter"/>
</dbReference>
<gene>
    <name evidence="8" type="ORF">EJ913_09080</name>
</gene>
<evidence type="ECO:0000313" key="8">
    <source>
        <dbReference type="EMBL" id="RUQ73797.1"/>
    </source>
</evidence>
<comment type="caution">
    <text evidence="8">The sequence shown here is derived from an EMBL/GenBank/DDBJ whole genome shotgun (WGS) entry which is preliminary data.</text>
</comment>
<keyword evidence="9" id="KW-1185">Reference proteome</keyword>
<dbReference type="GO" id="GO:0003677">
    <property type="term" value="F:DNA binding"/>
    <property type="evidence" value="ECO:0007669"/>
    <property type="project" value="InterPro"/>
</dbReference>
<keyword evidence="5" id="KW-0239">DNA-directed DNA polymerase</keyword>
<keyword evidence="4" id="KW-0235">DNA replication</keyword>